<organism evidence="4 5">
    <name type="scientific">Pisolithus microcarpus 441</name>
    <dbReference type="NCBI Taxonomy" id="765257"/>
    <lineage>
        <taxon>Eukaryota</taxon>
        <taxon>Fungi</taxon>
        <taxon>Dikarya</taxon>
        <taxon>Basidiomycota</taxon>
        <taxon>Agaricomycotina</taxon>
        <taxon>Agaricomycetes</taxon>
        <taxon>Agaricomycetidae</taxon>
        <taxon>Boletales</taxon>
        <taxon>Sclerodermatineae</taxon>
        <taxon>Pisolithaceae</taxon>
        <taxon>Pisolithus</taxon>
    </lineage>
</organism>
<dbReference type="HOGENOM" id="CLU_963505_0_0_1"/>
<dbReference type="Gene3D" id="1.10.1870.10">
    <property type="entry name" value="Domain 3, Saccharopine reductase"/>
    <property type="match status" value="1"/>
</dbReference>
<keyword evidence="1" id="KW-0560">Oxidoreductase</keyword>
<evidence type="ECO:0000313" key="5">
    <source>
        <dbReference type="Proteomes" id="UP000054018"/>
    </source>
</evidence>
<dbReference type="PANTHER" id="PTHR11133">
    <property type="entry name" value="SACCHAROPINE DEHYDROGENASE"/>
    <property type="match status" value="1"/>
</dbReference>
<accession>A0A0C9XXZ5</accession>
<dbReference type="STRING" id="765257.A0A0C9XXZ5"/>
<dbReference type="Proteomes" id="UP000054018">
    <property type="component" value="Unassembled WGS sequence"/>
</dbReference>
<sequence>MWAPVFDPDMASITCKKVPGYLSFASIAGLGKTMCRIIDYCYVSPVMRELDEEAKRARIVVMNGIGLDPSINHLYAVKSITEVHEKGKKYPSQGRQVDITGWLDATEKEGLTENLTWAEVTQRAISANDASERFPDQSESTWIISGFHWIGLLSSEKVKPRGKNLLDMLCAQLQTLMKYETGKCDLVMLQHKFVMEWRDGTQQILTSTLEKYGRSGGHFAMAVTVGVPCSIAAQQVLDGIINILEFLHHTRRNFVNRSGPLWRAKDWVLNQVSVDWETVYIIIFSNKFA</sequence>
<dbReference type="AlphaFoldDB" id="A0A0C9XXZ5"/>
<evidence type="ECO:0000256" key="2">
    <source>
        <dbReference type="ARBA" id="ARBA00023154"/>
    </source>
</evidence>
<dbReference type="Gene3D" id="3.30.360.10">
    <property type="entry name" value="Dihydrodipicolinate Reductase, domain 2"/>
    <property type="match status" value="2"/>
</dbReference>
<dbReference type="SUPFAM" id="SSF55347">
    <property type="entry name" value="Glyceraldehyde-3-phosphate dehydrogenase-like, C-terminal domain"/>
    <property type="match status" value="1"/>
</dbReference>
<dbReference type="PANTHER" id="PTHR11133:SF22">
    <property type="entry name" value="ALPHA-AMINOADIPIC SEMIALDEHYDE SYNTHASE, MITOCHONDRIAL"/>
    <property type="match status" value="1"/>
</dbReference>
<keyword evidence="5" id="KW-1185">Reference proteome</keyword>
<protein>
    <recommendedName>
        <fullName evidence="3">Saccharopine dehydrogenase-like C-terminal domain-containing protein</fullName>
    </recommendedName>
</protein>
<dbReference type="OrthoDB" id="10059875at2759"/>
<reference evidence="5" key="2">
    <citation type="submission" date="2015-01" db="EMBL/GenBank/DDBJ databases">
        <title>Evolutionary Origins and Diversification of the Mycorrhizal Mutualists.</title>
        <authorList>
            <consortium name="DOE Joint Genome Institute"/>
            <consortium name="Mycorrhizal Genomics Consortium"/>
            <person name="Kohler A."/>
            <person name="Kuo A."/>
            <person name="Nagy L.G."/>
            <person name="Floudas D."/>
            <person name="Copeland A."/>
            <person name="Barry K.W."/>
            <person name="Cichocki N."/>
            <person name="Veneault-Fourrey C."/>
            <person name="LaButti K."/>
            <person name="Lindquist E.A."/>
            <person name="Lipzen A."/>
            <person name="Lundell T."/>
            <person name="Morin E."/>
            <person name="Murat C."/>
            <person name="Riley R."/>
            <person name="Ohm R."/>
            <person name="Sun H."/>
            <person name="Tunlid A."/>
            <person name="Henrissat B."/>
            <person name="Grigoriev I.V."/>
            <person name="Hibbett D.S."/>
            <person name="Martin F."/>
        </authorList>
    </citation>
    <scope>NUCLEOTIDE SEQUENCE [LARGE SCALE GENOMIC DNA]</scope>
    <source>
        <strain evidence="5">441</strain>
    </source>
</reference>
<gene>
    <name evidence="4" type="ORF">PISMIDRAFT_634453</name>
</gene>
<evidence type="ECO:0000313" key="4">
    <source>
        <dbReference type="EMBL" id="KIK17380.1"/>
    </source>
</evidence>
<proteinExistence type="predicted"/>
<dbReference type="Pfam" id="PF16653">
    <property type="entry name" value="Sacchrp_dh_C"/>
    <property type="match status" value="1"/>
</dbReference>
<reference evidence="4 5" key="1">
    <citation type="submission" date="2014-04" db="EMBL/GenBank/DDBJ databases">
        <authorList>
            <consortium name="DOE Joint Genome Institute"/>
            <person name="Kuo A."/>
            <person name="Kohler A."/>
            <person name="Costa M.D."/>
            <person name="Nagy L.G."/>
            <person name="Floudas D."/>
            <person name="Copeland A."/>
            <person name="Barry K.W."/>
            <person name="Cichocki N."/>
            <person name="Veneault-Fourrey C."/>
            <person name="LaButti K."/>
            <person name="Lindquist E.A."/>
            <person name="Lipzen A."/>
            <person name="Lundell T."/>
            <person name="Morin E."/>
            <person name="Murat C."/>
            <person name="Sun H."/>
            <person name="Tunlid A."/>
            <person name="Henrissat B."/>
            <person name="Grigoriev I.V."/>
            <person name="Hibbett D.S."/>
            <person name="Martin F."/>
            <person name="Nordberg H.P."/>
            <person name="Cantor M.N."/>
            <person name="Hua S.X."/>
        </authorList>
    </citation>
    <scope>NUCLEOTIDE SEQUENCE [LARGE SCALE GENOMIC DNA]</scope>
    <source>
        <strain evidence="4 5">441</strain>
    </source>
</reference>
<dbReference type="Gene3D" id="3.40.50.720">
    <property type="entry name" value="NAD(P)-binding Rossmann-like Domain"/>
    <property type="match status" value="2"/>
</dbReference>
<keyword evidence="2" id="KW-0457">Lysine biosynthesis</keyword>
<dbReference type="EMBL" id="KN833830">
    <property type="protein sequence ID" value="KIK17380.1"/>
    <property type="molecule type" value="Genomic_DNA"/>
</dbReference>
<dbReference type="GO" id="GO:0019878">
    <property type="term" value="P:lysine biosynthetic process via aminoadipic acid"/>
    <property type="evidence" value="ECO:0007669"/>
    <property type="project" value="TreeGrafter"/>
</dbReference>
<dbReference type="GO" id="GO:0004753">
    <property type="term" value="F:saccharopine dehydrogenase activity"/>
    <property type="evidence" value="ECO:0007669"/>
    <property type="project" value="TreeGrafter"/>
</dbReference>
<name>A0A0C9XXZ5_9AGAM</name>
<dbReference type="GO" id="GO:0005737">
    <property type="term" value="C:cytoplasm"/>
    <property type="evidence" value="ECO:0007669"/>
    <property type="project" value="TreeGrafter"/>
</dbReference>
<evidence type="ECO:0000256" key="1">
    <source>
        <dbReference type="ARBA" id="ARBA00023002"/>
    </source>
</evidence>
<dbReference type="InterPro" id="IPR051168">
    <property type="entry name" value="AASS"/>
</dbReference>
<evidence type="ECO:0000259" key="3">
    <source>
        <dbReference type="Pfam" id="PF16653"/>
    </source>
</evidence>
<feature type="domain" description="Saccharopine dehydrogenase-like C-terminal" evidence="3">
    <location>
        <begin position="136"/>
        <end position="241"/>
    </location>
</feature>
<keyword evidence="2" id="KW-0028">Amino-acid biosynthesis</keyword>
<dbReference type="InterPro" id="IPR032095">
    <property type="entry name" value="Sacchrp_dh-like_C"/>
</dbReference>